<dbReference type="Proteomes" id="UP001163603">
    <property type="component" value="Chromosome 6"/>
</dbReference>
<evidence type="ECO:0000313" key="2">
    <source>
        <dbReference type="Proteomes" id="UP001163603"/>
    </source>
</evidence>
<sequence length="132" mass="14837">MLQRFQHSLCVSPPRNTILCSWSSRLFPQTVVYRIFSPCSARLSCASIGCRLSKGPEELLDRSSGAWNKGKIHYAFARKEVLNAYANQFARDLESFLNARAKEIVPGGIIVISNPSIPDEMPFSNIAKWFDV</sequence>
<name>A0ACC0YIP6_9ROSI</name>
<gene>
    <name evidence="1" type="ORF">Pint_22444</name>
</gene>
<evidence type="ECO:0000313" key="1">
    <source>
        <dbReference type="EMBL" id="KAJ0037284.1"/>
    </source>
</evidence>
<accession>A0ACC0YIP6</accession>
<comment type="caution">
    <text evidence="1">The sequence shown here is derived from an EMBL/GenBank/DDBJ whole genome shotgun (WGS) entry which is preliminary data.</text>
</comment>
<keyword evidence="2" id="KW-1185">Reference proteome</keyword>
<proteinExistence type="predicted"/>
<organism evidence="1 2">
    <name type="scientific">Pistacia integerrima</name>
    <dbReference type="NCBI Taxonomy" id="434235"/>
    <lineage>
        <taxon>Eukaryota</taxon>
        <taxon>Viridiplantae</taxon>
        <taxon>Streptophyta</taxon>
        <taxon>Embryophyta</taxon>
        <taxon>Tracheophyta</taxon>
        <taxon>Spermatophyta</taxon>
        <taxon>Magnoliopsida</taxon>
        <taxon>eudicotyledons</taxon>
        <taxon>Gunneridae</taxon>
        <taxon>Pentapetalae</taxon>
        <taxon>rosids</taxon>
        <taxon>malvids</taxon>
        <taxon>Sapindales</taxon>
        <taxon>Anacardiaceae</taxon>
        <taxon>Pistacia</taxon>
    </lineage>
</organism>
<dbReference type="EMBL" id="CM047741">
    <property type="protein sequence ID" value="KAJ0037284.1"/>
    <property type="molecule type" value="Genomic_DNA"/>
</dbReference>
<protein>
    <submittedName>
        <fullName evidence="1">Uncharacterized protein</fullName>
    </submittedName>
</protein>
<reference evidence="2" key="1">
    <citation type="journal article" date="2023" name="G3 (Bethesda)">
        <title>Genome assembly and association tests identify interacting loci associated with vigor, precocity, and sex in interspecific pistachio rootstocks.</title>
        <authorList>
            <person name="Palmer W."/>
            <person name="Jacygrad E."/>
            <person name="Sagayaradj S."/>
            <person name="Cavanaugh K."/>
            <person name="Han R."/>
            <person name="Bertier L."/>
            <person name="Beede B."/>
            <person name="Kafkas S."/>
            <person name="Golino D."/>
            <person name="Preece J."/>
            <person name="Michelmore R."/>
        </authorList>
    </citation>
    <scope>NUCLEOTIDE SEQUENCE [LARGE SCALE GENOMIC DNA]</scope>
</reference>